<dbReference type="AlphaFoldDB" id="A0A7U2FBG0"/>
<dbReference type="InterPro" id="IPR031348">
    <property type="entry name" value="PigL_N"/>
</dbReference>
<evidence type="ECO:0000313" key="2">
    <source>
        <dbReference type="EMBL" id="QRD02198.1"/>
    </source>
</evidence>
<dbReference type="OMA" id="QIDEVAC"/>
<gene>
    <name evidence="2" type="ORF">JI435_051700</name>
</gene>
<protein>
    <recommendedName>
        <fullName evidence="1">Azaphilone pigments biosynthesis cluster protein L N-terminal domain-containing protein</fullName>
    </recommendedName>
</protein>
<proteinExistence type="predicted"/>
<dbReference type="RefSeq" id="XP_001795580.1">
    <property type="nucleotide sequence ID" value="XM_001795528.1"/>
</dbReference>
<name>A0A7U2FBG0_PHANO</name>
<evidence type="ECO:0000313" key="3">
    <source>
        <dbReference type="Proteomes" id="UP000663193"/>
    </source>
</evidence>
<evidence type="ECO:0000259" key="1">
    <source>
        <dbReference type="Pfam" id="PF17111"/>
    </source>
</evidence>
<dbReference type="OrthoDB" id="1577640at2759"/>
<dbReference type="KEGG" id="pno:SNOG_05170"/>
<dbReference type="VEuPathDB" id="FungiDB:JI435_051700"/>
<accession>A0A7U2FBG0</accession>
<organism evidence="2 3">
    <name type="scientific">Phaeosphaeria nodorum (strain SN15 / ATCC MYA-4574 / FGSC 10173)</name>
    <name type="common">Glume blotch fungus</name>
    <name type="synonym">Parastagonospora nodorum</name>
    <dbReference type="NCBI Taxonomy" id="321614"/>
    <lineage>
        <taxon>Eukaryota</taxon>
        <taxon>Fungi</taxon>
        <taxon>Dikarya</taxon>
        <taxon>Ascomycota</taxon>
        <taxon>Pezizomycotina</taxon>
        <taxon>Dothideomycetes</taxon>
        <taxon>Pleosporomycetidae</taxon>
        <taxon>Pleosporales</taxon>
        <taxon>Pleosporineae</taxon>
        <taxon>Phaeosphaeriaceae</taxon>
        <taxon>Parastagonospora</taxon>
    </lineage>
</organism>
<reference evidence="3" key="1">
    <citation type="journal article" date="2021" name="BMC Genomics">
        <title>Chromosome-level genome assembly and manually-curated proteome of model necrotroph Parastagonospora nodorum Sn15 reveals a genome-wide trove of candidate effector homologs, and redundancy of virulence-related functions within an accessory chromosome.</title>
        <authorList>
            <person name="Bertazzoni S."/>
            <person name="Jones D.A.B."/>
            <person name="Phan H.T."/>
            <person name="Tan K.-C."/>
            <person name="Hane J.K."/>
        </authorList>
    </citation>
    <scope>NUCLEOTIDE SEQUENCE [LARGE SCALE GENOMIC DNA]</scope>
    <source>
        <strain evidence="3">SN15 / ATCC MYA-4574 / FGSC 10173)</strain>
    </source>
</reference>
<sequence length="465" mass="52119">MADPFSVAGTAVGITSLGIQTCQILYNYYSKYKGYHDDIDSVLQEVEGLQSILESLRQVKDRFEIDNNVPSSQLHIALKACEDALARLKAMADRCNTTKQTESIQSRLRDVKKRLIWPYRKETLADMQATLSRFQDNLSLALQCAGFDGIARRLDDQLPRLNAISHQATSMEQSLISQASVLKVIHRGVNDVSQAQRQHDFALSREMVDLRDHISACTKIVGSKLELVARSVSSLHDPALVAPLILADAIETLGNVQHHVQSSLESYNSHSLELERAGANDSLLPLCRCRTKKKQSFQRRRWMSILSVGSYQHDTECTQFAASDHMRSVAAQFMVYNKVLQACIQVGWESSRTKGWNTIAPMLRYTAVVSQDTGAFKIFNDAERSLLALRFREPKDGERMTQILSETAMALQATLGKDFSPLDIDEHGNSILHVNSFAKFSKTLLIKAGCLNSYLRINYSFLSPD</sequence>
<feature type="domain" description="Azaphilone pigments biosynthesis cluster protein L N-terminal" evidence="1">
    <location>
        <begin position="2"/>
        <end position="189"/>
    </location>
</feature>
<dbReference type="EMBL" id="CP069035">
    <property type="protein sequence ID" value="QRD02198.1"/>
    <property type="molecule type" value="Genomic_DNA"/>
</dbReference>
<dbReference type="Proteomes" id="UP000663193">
    <property type="component" value="Chromosome 13"/>
</dbReference>
<keyword evidence="3" id="KW-1185">Reference proteome</keyword>
<dbReference type="Pfam" id="PF17111">
    <property type="entry name" value="PigL_N"/>
    <property type="match status" value="1"/>
</dbReference>